<dbReference type="Pfam" id="PF15982">
    <property type="entry name" value="TMEM135_C_rich"/>
    <property type="match status" value="1"/>
</dbReference>
<sequence>MPFLSTPSFDLSAGSEPTLGPRPPTPPPPPPGPAPPPQPPVSEAAARRLREAEERLREAIQELHQHQGGSGGRDEGGPEGGKGGGGGWGCCVHQGESCAAHAAGNLCQTFLLSYGVRVGIGILLRAFKLARRRSYGSLLDLKQLVSEKDLIVREEACRVGLLFGGFTGSYHALRCFLRRFRKKETPFNAILSGSVAGLAILALDDSSRRRTLSLYLLARLAQCAYNSAKAKNRFHFWGSHWRHGDALLFSLASAQIMYAFVMRPESLPKSYRDFIQKTGPVAEPVYKAVRDSCRGGRVDLIGLSAYLANKKDLNLINLTKSPSIIPCSVIHPDRASCLAHNVTVTSSTFKKTFPLYFSLTFVPFVVLRLQKFLESPAATCWRALVGAVRSTTFLSGFVTLFQAAICLHRKVANRDHKLVYWFGGLISGLSILLENKARRAELALYVLPRAGESLWYILINRHLLPNIKNAEVALFCMCMGGIMYFLEYEPDTMAPFLRGLIRRFLASKISNPSPPPNRNTSYSYLQTLNVLEQSRMHPAPENGLSTSETTYTLESIPGL</sequence>
<dbReference type="GeneID" id="100840706"/>
<dbReference type="OrthoDB" id="291792at2759"/>
<feature type="compositionally biased region" description="Basic and acidic residues" evidence="1">
    <location>
        <begin position="45"/>
        <end position="65"/>
    </location>
</feature>
<dbReference type="EMBL" id="CM000880">
    <property type="protein sequence ID" value="KQK16151.1"/>
    <property type="molecule type" value="Genomic_DNA"/>
</dbReference>
<evidence type="ECO:0000256" key="1">
    <source>
        <dbReference type="SAM" id="MobiDB-lite"/>
    </source>
</evidence>
<dbReference type="InterPro" id="IPR026749">
    <property type="entry name" value="Tmem135"/>
</dbReference>
<dbReference type="eggNOG" id="KOG1398">
    <property type="taxonomic scope" value="Eukaryota"/>
</dbReference>
<evidence type="ECO:0000313" key="4">
    <source>
        <dbReference type="EnsemblPlants" id="KQK16151"/>
    </source>
</evidence>
<reference evidence="3" key="2">
    <citation type="submission" date="2017-06" db="EMBL/GenBank/DDBJ databases">
        <title>WGS assembly of Brachypodium distachyon.</title>
        <authorList>
            <consortium name="The International Brachypodium Initiative"/>
            <person name="Lucas S."/>
            <person name="Harmon-Smith M."/>
            <person name="Lail K."/>
            <person name="Tice H."/>
            <person name="Grimwood J."/>
            <person name="Bruce D."/>
            <person name="Barry K."/>
            <person name="Shu S."/>
            <person name="Lindquist E."/>
            <person name="Wang M."/>
            <person name="Pitluck S."/>
            <person name="Vogel J.P."/>
            <person name="Garvin D.F."/>
            <person name="Mockler T.C."/>
            <person name="Schmutz J."/>
            <person name="Rokhsar D."/>
            <person name="Bevan M.W."/>
        </authorList>
    </citation>
    <scope>NUCLEOTIDE SEQUENCE</scope>
    <source>
        <strain evidence="3">Bd21</strain>
    </source>
</reference>
<name>I1GU95_BRADI</name>
<evidence type="ECO:0000313" key="5">
    <source>
        <dbReference type="Proteomes" id="UP000008810"/>
    </source>
</evidence>
<evidence type="ECO:0000313" key="3">
    <source>
        <dbReference type="EMBL" id="KQK16151.1"/>
    </source>
</evidence>
<feature type="compositionally biased region" description="Pro residues" evidence="1">
    <location>
        <begin position="20"/>
        <end position="40"/>
    </location>
</feature>
<dbReference type="Pfam" id="PF02466">
    <property type="entry name" value="Tim17"/>
    <property type="match status" value="1"/>
</dbReference>
<protein>
    <recommendedName>
        <fullName evidence="2">Transmembrane protein 135 N-terminal domain-containing protein</fullName>
    </recommendedName>
</protein>
<dbReference type="InterPro" id="IPR031926">
    <property type="entry name" value="TMEM135_N"/>
</dbReference>
<dbReference type="AlphaFoldDB" id="I1GU95"/>
<proteinExistence type="predicted"/>
<feature type="region of interest" description="Disordered" evidence="1">
    <location>
        <begin position="1"/>
        <end position="84"/>
    </location>
</feature>
<dbReference type="EnsemblPlants" id="KQK16151">
    <property type="protein sequence ID" value="KQK16151"/>
    <property type="gene ID" value="BRADI_1g27080v3"/>
</dbReference>
<dbReference type="PANTHER" id="PTHR12459">
    <property type="entry name" value="TRANSMEMBRANE PROTEIN 135-RELATED"/>
    <property type="match status" value="1"/>
</dbReference>
<dbReference type="HOGENOM" id="CLU_016206_0_1_1"/>
<dbReference type="KEGG" id="bdi:100840706"/>
<reference evidence="4" key="3">
    <citation type="submission" date="2018-08" db="UniProtKB">
        <authorList>
            <consortium name="EnsemblPlants"/>
        </authorList>
    </citation>
    <scope>IDENTIFICATION</scope>
    <source>
        <strain evidence="4">cv. Bd21</strain>
    </source>
</reference>
<dbReference type="Proteomes" id="UP000008810">
    <property type="component" value="Chromosome 1"/>
</dbReference>
<evidence type="ECO:0000259" key="2">
    <source>
        <dbReference type="Pfam" id="PF15982"/>
    </source>
</evidence>
<dbReference type="Gramene" id="KQK16151">
    <property type="protein sequence ID" value="KQK16151"/>
    <property type="gene ID" value="BRADI_1g27080v3"/>
</dbReference>
<dbReference type="TCDB" id="1.B.69.2.2">
    <property type="family name" value="the peroxysomal membrane porin 4 (pxmp4) family"/>
</dbReference>
<organism evidence="4">
    <name type="scientific">Brachypodium distachyon</name>
    <name type="common">Purple false brome</name>
    <name type="synonym">Trachynia distachya</name>
    <dbReference type="NCBI Taxonomy" id="15368"/>
    <lineage>
        <taxon>Eukaryota</taxon>
        <taxon>Viridiplantae</taxon>
        <taxon>Streptophyta</taxon>
        <taxon>Embryophyta</taxon>
        <taxon>Tracheophyta</taxon>
        <taxon>Spermatophyta</taxon>
        <taxon>Magnoliopsida</taxon>
        <taxon>Liliopsida</taxon>
        <taxon>Poales</taxon>
        <taxon>Poaceae</taxon>
        <taxon>BOP clade</taxon>
        <taxon>Pooideae</taxon>
        <taxon>Stipodae</taxon>
        <taxon>Brachypodieae</taxon>
        <taxon>Brachypodium</taxon>
    </lineage>
</organism>
<reference evidence="3 4" key="1">
    <citation type="journal article" date="2010" name="Nature">
        <title>Genome sequencing and analysis of the model grass Brachypodium distachyon.</title>
        <authorList>
            <consortium name="International Brachypodium Initiative"/>
        </authorList>
    </citation>
    <scope>NUCLEOTIDE SEQUENCE [LARGE SCALE GENOMIC DNA]</scope>
    <source>
        <strain evidence="3 4">Bd21</strain>
    </source>
</reference>
<dbReference type="RefSeq" id="XP_003563082.1">
    <property type="nucleotide sequence ID" value="XM_003563034.4"/>
</dbReference>
<dbReference type="PANTHER" id="PTHR12459:SF6">
    <property type="entry name" value="GB|AAD46013.1"/>
    <property type="match status" value="1"/>
</dbReference>
<feature type="domain" description="Transmembrane protein 135 N-terminal" evidence="2">
    <location>
        <begin position="331"/>
        <end position="457"/>
    </location>
</feature>
<accession>I1GU95</accession>
<gene>
    <name evidence="4" type="primary">LOC100840706</name>
    <name evidence="3" type="ORF">BRADI_1g27080v3</name>
</gene>
<dbReference type="OMA" id="FIMHPES"/>
<keyword evidence="5" id="KW-1185">Reference proteome</keyword>